<keyword evidence="1" id="KW-0472">Membrane</keyword>
<protein>
    <submittedName>
        <fullName evidence="2">Uncharacterized protein</fullName>
    </submittedName>
</protein>
<comment type="caution">
    <text evidence="2">The sequence shown here is derived from an EMBL/GenBank/DDBJ whole genome shotgun (WGS) entry which is preliminary data.</text>
</comment>
<accession>A0A1F6G6N0</accession>
<feature type="transmembrane region" description="Helical" evidence="1">
    <location>
        <begin position="194"/>
        <end position="215"/>
    </location>
</feature>
<dbReference type="STRING" id="1798533.A2609_00780"/>
<evidence type="ECO:0000313" key="2">
    <source>
        <dbReference type="EMBL" id="OGG93771.1"/>
    </source>
</evidence>
<dbReference type="EMBL" id="MFMU01000004">
    <property type="protein sequence ID" value="OGG93771.1"/>
    <property type="molecule type" value="Genomic_DNA"/>
</dbReference>
<feature type="transmembrane region" description="Helical" evidence="1">
    <location>
        <begin position="125"/>
        <end position="143"/>
    </location>
</feature>
<organism evidence="2 3">
    <name type="scientific">Candidatus Kaiserbacteria bacterium RIFOXYD1_FULL_47_14</name>
    <dbReference type="NCBI Taxonomy" id="1798533"/>
    <lineage>
        <taxon>Bacteria</taxon>
        <taxon>Candidatus Kaiseribacteriota</taxon>
    </lineage>
</organism>
<name>A0A1F6G6N0_9BACT</name>
<keyword evidence="1" id="KW-0812">Transmembrane</keyword>
<evidence type="ECO:0000313" key="3">
    <source>
        <dbReference type="Proteomes" id="UP000176867"/>
    </source>
</evidence>
<sequence>MKSIVVGVVMLFAGFVFSEAVMAVLVEEGSNGKLRASTEVEIWKQTNTTIDADVLGFGDVWKQAYAKSGTVIPVKAHESYARDGFLHMKKTSVADVGIIYDAKTQNIHLMRDIVAESRTGFNPFLIFWVLSMVAVTVTVWLYYRRRIENFIAAFAFAAAIATTFATFAFAFAAFAFAATTFAAFAAFAEGNQKIFRFSCGVYYLCMVASLISFFLS</sequence>
<proteinExistence type="predicted"/>
<keyword evidence="1" id="KW-1133">Transmembrane helix</keyword>
<evidence type="ECO:0000256" key="1">
    <source>
        <dbReference type="SAM" id="Phobius"/>
    </source>
</evidence>
<reference evidence="2 3" key="1">
    <citation type="journal article" date="2016" name="Nat. Commun.">
        <title>Thousands of microbial genomes shed light on interconnected biogeochemical processes in an aquifer system.</title>
        <authorList>
            <person name="Anantharaman K."/>
            <person name="Brown C.T."/>
            <person name="Hug L.A."/>
            <person name="Sharon I."/>
            <person name="Castelle C.J."/>
            <person name="Probst A.J."/>
            <person name="Thomas B.C."/>
            <person name="Singh A."/>
            <person name="Wilkins M.J."/>
            <person name="Karaoz U."/>
            <person name="Brodie E.L."/>
            <person name="Williams K.H."/>
            <person name="Hubbard S.S."/>
            <person name="Banfield J.F."/>
        </authorList>
    </citation>
    <scope>NUCLEOTIDE SEQUENCE [LARGE SCALE GENOMIC DNA]</scope>
</reference>
<dbReference type="AlphaFoldDB" id="A0A1F6G6N0"/>
<feature type="transmembrane region" description="Helical" evidence="1">
    <location>
        <begin position="155"/>
        <end position="188"/>
    </location>
</feature>
<dbReference type="Proteomes" id="UP000176867">
    <property type="component" value="Unassembled WGS sequence"/>
</dbReference>
<gene>
    <name evidence="2" type="ORF">A2609_00780</name>
</gene>